<comment type="caution">
    <text evidence="1">The sequence shown here is derived from an EMBL/GenBank/DDBJ whole genome shotgun (WGS) entry which is preliminary data.</text>
</comment>
<dbReference type="EMBL" id="BOMB01000034">
    <property type="protein sequence ID" value="GID14915.1"/>
    <property type="molecule type" value="Genomic_DNA"/>
</dbReference>
<protein>
    <submittedName>
        <fullName evidence="1">Uncharacterized protein</fullName>
    </submittedName>
</protein>
<reference evidence="1" key="1">
    <citation type="submission" date="2021-01" db="EMBL/GenBank/DDBJ databases">
        <title>Whole genome shotgun sequence of Actinocatenispora rupis NBRC 107355.</title>
        <authorList>
            <person name="Komaki H."/>
            <person name="Tamura T."/>
        </authorList>
    </citation>
    <scope>NUCLEOTIDE SEQUENCE</scope>
    <source>
        <strain evidence="1">NBRC 107355</strain>
    </source>
</reference>
<name>A0A8J3NFI4_9ACTN</name>
<sequence>MTDATPYTELPGFGDLLLEESYVLDVVAHPAVVTIRADLVLTAEHPEYRSPADQEPYCWRRGTITLPGVSALTWTGQGTPPSTDASGTIDYGNIDELVRTGETTRIEGDFGTITVEGSEPQVQLDPGPAPSEG</sequence>
<dbReference type="Proteomes" id="UP000612808">
    <property type="component" value="Unassembled WGS sequence"/>
</dbReference>
<evidence type="ECO:0000313" key="2">
    <source>
        <dbReference type="Proteomes" id="UP000612808"/>
    </source>
</evidence>
<dbReference type="RefSeq" id="WP_203662946.1">
    <property type="nucleotide sequence ID" value="NZ_BAAAZM010000012.1"/>
</dbReference>
<dbReference type="AlphaFoldDB" id="A0A8J3NFI4"/>
<accession>A0A8J3NFI4</accession>
<proteinExistence type="predicted"/>
<evidence type="ECO:0000313" key="1">
    <source>
        <dbReference type="EMBL" id="GID14915.1"/>
    </source>
</evidence>
<gene>
    <name evidence="1" type="ORF">Aru02nite_58040</name>
</gene>
<organism evidence="1 2">
    <name type="scientific">Actinocatenispora rupis</name>
    <dbReference type="NCBI Taxonomy" id="519421"/>
    <lineage>
        <taxon>Bacteria</taxon>
        <taxon>Bacillati</taxon>
        <taxon>Actinomycetota</taxon>
        <taxon>Actinomycetes</taxon>
        <taxon>Micromonosporales</taxon>
        <taxon>Micromonosporaceae</taxon>
        <taxon>Actinocatenispora</taxon>
    </lineage>
</organism>
<keyword evidence="2" id="KW-1185">Reference proteome</keyword>